<evidence type="ECO:0000313" key="1">
    <source>
        <dbReference type="EMBL" id="KAK3887927.1"/>
    </source>
</evidence>
<dbReference type="Proteomes" id="UP001286313">
    <property type="component" value="Unassembled WGS sequence"/>
</dbReference>
<evidence type="ECO:0000313" key="2">
    <source>
        <dbReference type="Proteomes" id="UP001286313"/>
    </source>
</evidence>
<name>A0AAE1GA69_PETCI</name>
<gene>
    <name evidence="1" type="ORF">Pcinc_007977</name>
</gene>
<sequence>MFDPKSSSQGSRRPCIITHLGLVQISKRQLQFAIRMAMEIWKRSLLRQRYLLNREIFQRQLQIAGLRAADLEEERKDVLE</sequence>
<reference evidence="1" key="1">
    <citation type="submission" date="2023-10" db="EMBL/GenBank/DDBJ databases">
        <title>Genome assemblies of two species of porcelain crab, Petrolisthes cinctipes and Petrolisthes manimaculis (Anomura: Porcellanidae).</title>
        <authorList>
            <person name="Angst P."/>
        </authorList>
    </citation>
    <scope>NUCLEOTIDE SEQUENCE</scope>
    <source>
        <strain evidence="1">PB745_01</strain>
        <tissue evidence="1">Gill</tissue>
    </source>
</reference>
<proteinExistence type="predicted"/>
<organism evidence="1 2">
    <name type="scientific">Petrolisthes cinctipes</name>
    <name type="common">Flat porcelain crab</name>
    <dbReference type="NCBI Taxonomy" id="88211"/>
    <lineage>
        <taxon>Eukaryota</taxon>
        <taxon>Metazoa</taxon>
        <taxon>Ecdysozoa</taxon>
        <taxon>Arthropoda</taxon>
        <taxon>Crustacea</taxon>
        <taxon>Multicrustacea</taxon>
        <taxon>Malacostraca</taxon>
        <taxon>Eumalacostraca</taxon>
        <taxon>Eucarida</taxon>
        <taxon>Decapoda</taxon>
        <taxon>Pleocyemata</taxon>
        <taxon>Anomura</taxon>
        <taxon>Galatheoidea</taxon>
        <taxon>Porcellanidae</taxon>
        <taxon>Petrolisthes</taxon>
    </lineage>
</organism>
<comment type="caution">
    <text evidence="1">The sequence shown here is derived from an EMBL/GenBank/DDBJ whole genome shotgun (WGS) entry which is preliminary data.</text>
</comment>
<dbReference type="EMBL" id="JAWQEG010000600">
    <property type="protein sequence ID" value="KAK3887927.1"/>
    <property type="molecule type" value="Genomic_DNA"/>
</dbReference>
<protein>
    <submittedName>
        <fullName evidence="1">Uncharacterized protein</fullName>
    </submittedName>
</protein>
<keyword evidence="2" id="KW-1185">Reference proteome</keyword>
<accession>A0AAE1GA69</accession>
<dbReference type="AlphaFoldDB" id="A0AAE1GA69"/>